<name>A0A1J7JNY2_9PEZI</name>
<evidence type="ECO:0000313" key="2">
    <source>
        <dbReference type="Proteomes" id="UP000182658"/>
    </source>
</evidence>
<dbReference type="OrthoDB" id="309640at2759"/>
<keyword evidence="2" id="KW-1185">Reference proteome</keyword>
<dbReference type="SUPFAM" id="SSF55298">
    <property type="entry name" value="YjgF-like"/>
    <property type="match status" value="1"/>
</dbReference>
<proteinExistence type="predicted"/>
<evidence type="ECO:0000313" key="1">
    <source>
        <dbReference type="EMBL" id="OIW35097.1"/>
    </source>
</evidence>
<dbReference type="InterPro" id="IPR006175">
    <property type="entry name" value="YjgF/YER057c/UK114"/>
</dbReference>
<sequence>MEYNGGLDKYGLKAINSPGLGEKLGELLGLSGAVIIPANTATVRISGTTGLTEDMQLPASATEQIMLAFQNVEDTLVAAGVQDGWRAVYDLTTYHTGSLDDPEVGSALEAAFEKYLHGNKPTWAAIGVANLYQGARIEIRVTAALKA</sequence>
<gene>
    <name evidence="1" type="ORF">CONLIGDRAFT_689337</name>
</gene>
<accession>A0A1J7JNY2</accession>
<dbReference type="AlphaFoldDB" id="A0A1J7JNY2"/>
<dbReference type="Pfam" id="PF01042">
    <property type="entry name" value="Ribonuc_L-PSP"/>
    <property type="match status" value="1"/>
</dbReference>
<dbReference type="EMBL" id="KV875093">
    <property type="protein sequence ID" value="OIW35097.1"/>
    <property type="molecule type" value="Genomic_DNA"/>
</dbReference>
<dbReference type="InterPro" id="IPR035959">
    <property type="entry name" value="RutC-like_sf"/>
</dbReference>
<protein>
    <submittedName>
        <fullName evidence="1">Endoribonuclease l-psp</fullName>
    </submittedName>
</protein>
<dbReference type="InParanoid" id="A0A1J7JNY2"/>
<organism evidence="1 2">
    <name type="scientific">Coniochaeta ligniaria NRRL 30616</name>
    <dbReference type="NCBI Taxonomy" id="1408157"/>
    <lineage>
        <taxon>Eukaryota</taxon>
        <taxon>Fungi</taxon>
        <taxon>Dikarya</taxon>
        <taxon>Ascomycota</taxon>
        <taxon>Pezizomycotina</taxon>
        <taxon>Sordariomycetes</taxon>
        <taxon>Sordariomycetidae</taxon>
        <taxon>Coniochaetales</taxon>
        <taxon>Coniochaetaceae</taxon>
        <taxon>Coniochaeta</taxon>
    </lineage>
</organism>
<reference evidence="1 2" key="1">
    <citation type="submission" date="2016-10" db="EMBL/GenBank/DDBJ databases">
        <title>Draft genome sequence of Coniochaeta ligniaria NRRL30616, a lignocellulolytic fungus for bioabatement of inhibitors in plant biomass hydrolysates.</title>
        <authorList>
            <consortium name="DOE Joint Genome Institute"/>
            <person name="Jimenez D.J."/>
            <person name="Hector R.E."/>
            <person name="Riley R."/>
            <person name="Sun H."/>
            <person name="Grigoriev I.V."/>
            <person name="Van Elsas J.D."/>
            <person name="Nichols N.N."/>
        </authorList>
    </citation>
    <scope>NUCLEOTIDE SEQUENCE [LARGE SCALE GENOMIC DNA]</scope>
    <source>
        <strain evidence="1 2">NRRL 30616</strain>
    </source>
</reference>
<dbReference type="STRING" id="1408157.A0A1J7JNY2"/>
<dbReference type="Gene3D" id="3.30.1330.40">
    <property type="entry name" value="RutC-like"/>
    <property type="match status" value="1"/>
</dbReference>
<dbReference type="Proteomes" id="UP000182658">
    <property type="component" value="Unassembled WGS sequence"/>
</dbReference>